<evidence type="ECO:0000313" key="8">
    <source>
        <dbReference type="EMBL" id="MDJ1171097.1"/>
    </source>
</evidence>
<evidence type="ECO:0000256" key="3">
    <source>
        <dbReference type="ARBA" id="ARBA00023082"/>
    </source>
</evidence>
<gene>
    <name evidence="8" type="ORF">PMG71_16835</name>
</gene>
<accession>A0ABT7AWZ2</accession>
<dbReference type="InterPro" id="IPR014284">
    <property type="entry name" value="RNA_pol_sigma-70_dom"/>
</dbReference>
<dbReference type="PANTHER" id="PTHR43133:SF8">
    <property type="entry name" value="RNA POLYMERASE SIGMA FACTOR HI_1459-RELATED"/>
    <property type="match status" value="1"/>
</dbReference>
<evidence type="ECO:0000256" key="1">
    <source>
        <dbReference type="ARBA" id="ARBA00010641"/>
    </source>
</evidence>
<evidence type="ECO:0000256" key="2">
    <source>
        <dbReference type="ARBA" id="ARBA00023015"/>
    </source>
</evidence>
<dbReference type="Proteomes" id="UP001235303">
    <property type="component" value="Unassembled WGS sequence"/>
</dbReference>
<name>A0ABT7AWZ2_9CYAN</name>
<organism evidence="8 9">
    <name type="scientific">Roseofilum acuticapitatum BLCC-M154</name>
    <dbReference type="NCBI Taxonomy" id="3022444"/>
    <lineage>
        <taxon>Bacteria</taxon>
        <taxon>Bacillati</taxon>
        <taxon>Cyanobacteriota</taxon>
        <taxon>Cyanophyceae</taxon>
        <taxon>Desertifilales</taxon>
        <taxon>Desertifilaceae</taxon>
        <taxon>Roseofilum</taxon>
        <taxon>Roseofilum acuticapitatum</taxon>
    </lineage>
</organism>
<dbReference type="InterPro" id="IPR013325">
    <property type="entry name" value="RNA_pol_sigma_r2"/>
</dbReference>
<evidence type="ECO:0000256" key="4">
    <source>
        <dbReference type="ARBA" id="ARBA00023125"/>
    </source>
</evidence>
<keyword evidence="5" id="KW-0804">Transcription</keyword>
<dbReference type="EMBL" id="JAQOSP010000105">
    <property type="protein sequence ID" value="MDJ1171097.1"/>
    <property type="molecule type" value="Genomic_DNA"/>
</dbReference>
<protein>
    <submittedName>
        <fullName evidence="8">RNA polymerase sigma factor</fullName>
    </submittedName>
</protein>
<keyword evidence="3" id="KW-0731">Sigma factor</keyword>
<keyword evidence="4" id="KW-0238">DNA-binding</keyword>
<dbReference type="SUPFAM" id="SSF88659">
    <property type="entry name" value="Sigma3 and sigma4 domains of RNA polymerase sigma factors"/>
    <property type="match status" value="1"/>
</dbReference>
<proteinExistence type="inferred from homology"/>
<dbReference type="InterPro" id="IPR039425">
    <property type="entry name" value="RNA_pol_sigma-70-like"/>
</dbReference>
<reference evidence="8 9" key="1">
    <citation type="submission" date="2023-01" db="EMBL/GenBank/DDBJ databases">
        <title>Novel diversity within Roseofilum (Cyanobacteria; Desertifilaceae) from marine benthic mats with descriptions of four novel species.</title>
        <authorList>
            <person name="Wang Y."/>
            <person name="Berthold D.E."/>
            <person name="Hu J."/>
            <person name="Lefler F.W."/>
            <person name="Laughinghouse H.D. IV."/>
        </authorList>
    </citation>
    <scope>NUCLEOTIDE SEQUENCE [LARGE SCALE GENOMIC DNA]</scope>
    <source>
        <strain evidence="8 9">BLCC-M154</strain>
    </source>
</reference>
<keyword evidence="2" id="KW-0805">Transcription regulation</keyword>
<feature type="domain" description="RNA polymerase sigma-70 region 2" evidence="6">
    <location>
        <begin position="42"/>
        <end position="112"/>
    </location>
</feature>
<dbReference type="Pfam" id="PF04542">
    <property type="entry name" value="Sigma70_r2"/>
    <property type="match status" value="1"/>
</dbReference>
<dbReference type="RefSeq" id="WP_283754850.1">
    <property type="nucleotide sequence ID" value="NZ_JAQOSP010000105.1"/>
</dbReference>
<dbReference type="InterPro" id="IPR007627">
    <property type="entry name" value="RNA_pol_sigma70_r2"/>
</dbReference>
<dbReference type="SUPFAM" id="SSF88946">
    <property type="entry name" value="Sigma2 domain of RNA polymerase sigma factors"/>
    <property type="match status" value="1"/>
</dbReference>
<dbReference type="Gene3D" id="1.10.10.10">
    <property type="entry name" value="Winged helix-like DNA-binding domain superfamily/Winged helix DNA-binding domain"/>
    <property type="match status" value="1"/>
</dbReference>
<dbReference type="Gene3D" id="1.10.1740.10">
    <property type="match status" value="1"/>
</dbReference>
<comment type="similarity">
    <text evidence="1">Belongs to the sigma-70 factor family. ECF subfamily.</text>
</comment>
<dbReference type="NCBIfam" id="TIGR02937">
    <property type="entry name" value="sigma70-ECF"/>
    <property type="match status" value="1"/>
</dbReference>
<comment type="caution">
    <text evidence="8">The sequence shown here is derived from an EMBL/GenBank/DDBJ whole genome shotgun (WGS) entry which is preliminary data.</text>
</comment>
<dbReference type="InterPro" id="IPR013324">
    <property type="entry name" value="RNA_pol_sigma_r3/r4-like"/>
</dbReference>
<feature type="domain" description="RNA polymerase sigma factor 70 region 4 type 2" evidence="7">
    <location>
        <begin position="149"/>
        <end position="200"/>
    </location>
</feature>
<dbReference type="InterPro" id="IPR036388">
    <property type="entry name" value="WH-like_DNA-bd_sf"/>
</dbReference>
<keyword evidence="9" id="KW-1185">Reference proteome</keyword>
<dbReference type="Pfam" id="PF08281">
    <property type="entry name" value="Sigma70_r4_2"/>
    <property type="match status" value="1"/>
</dbReference>
<evidence type="ECO:0000313" key="9">
    <source>
        <dbReference type="Proteomes" id="UP001235303"/>
    </source>
</evidence>
<sequence length="260" mass="30215">MQHREITSQKKSVSKNKNLTPLEEVNLLKCLYEGDLNAFWPLWQNHQDYLHVLCLRWLNNDAHEAEDALSLAMLKARKKLPDYAHEITHLRAWLTRLTHNLCMDKYRQDRRRAVGVENIDEIAPTSLDSLLISYTCPESTLLSEELSQSIFRVINLLPDRLRQPFILRYYHHVSCADIAQQLAISEDNVYKRIQEAKYRLKKHLRRYLSGQDDTVFHGQTAVNLRSLSDALSAKTLPYVNPVISYHLTATCLVKSSHLLP</sequence>
<evidence type="ECO:0000259" key="6">
    <source>
        <dbReference type="Pfam" id="PF04542"/>
    </source>
</evidence>
<dbReference type="PANTHER" id="PTHR43133">
    <property type="entry name" value="RNA POLYMERASE ECF-TYPE SIGMA FACTO"/>
    <property type="match status" value="1"/>
</dbReference>
<evidence type="ECO:0000256" key="5">
    <source>
        <dbReference type="ARBA" id="ARBA00023163"/>
    </source>
</evidence>
<evidence type="ECO:0000259" key="7">
    <source>
        <dbReference type="Pfam" id="PF08281"/>
    </source>
</evidence>
<dbReference type="InterPro" id="IPR013249">
    <property type="entry name" value="RNA_pol_sigma70_r4_t2"/>
</dbReference>